<dbReference type="AlphaFoldDB" id="A0A4Y8L5K9"/>
<dbReference type="InterPro" id="IPR036390">
    <property type="entry name" value="WH_DNA-bd_sf"/>
</dbReference>
<feature type="coiled-coil region" evidence="6">
    <location>
        <begin position="116"/>
        <end position="146"/>
    </location>
</feature>
<reference evidence="8 9" key="1">
    <citation type="submission" date="2019-03" db="EMBL/GenBank/DDBJ databases">
        <title>San Antonio Military Medical Center submission to MRSN (WRAIR), pending publication.</title>
        <authorList>
            <person name="Blyth D.M."/>
            <person name="Mccarthy S.L."/>
            <person name="Schall S.E."/>
            <person name="Stam J.A."/>
            <person name="Ong A.C."/>
            <person name="Mcgann P.T."/>
        </authorList>
    </citation>
    <scope>NUCLEOTIDE SEQUENCE [LARGE SCALE GENOMIC DNA]</scope>
    <source>
        <strain evidence="8 9">MRSN571793</strain>
    </source>
</reference>
<dbReference type="InterPro" id="IPR036388">
    <property type="entry name" value="WH-like_DNA-bd_sf"/>
</dbReference>
<accession>A0A4Y8L5K9</accession>
<name>A0A4Y8L5K9_9BACT</name>
<dbReference type="RefSeq" id="WP_026626070.1">
    <property type="nucleotide sequence ID" value="NZ_JAWZLG010000022.1"/>
</dbReference>
<dbReference type="SMART" id="SM00347">
    <property type="entry name" value="HTH_MARR"/>
    <property type="match status" value="1"/>
</dbReference>
<dbReference type="GO" id="GO:0003677">
    <property type="term" value="F:DNA binding"/>
    <property type="evidence" value="ECO:0007669"/>
    <property type="project" value="UniProtKB-KW"/>
</dbReference>
<evidence type="ECO:0000259" key="7">
    <source>
        <dbReference type="PROSITE" id="PS50995"/>
    </source>
</evidence>
<keyword evidence="4" id="KW-0238">DNA-binding</keyword>
<gene>
    <name evidence="8" type="ORF">E2605_08155</name>
</gene>
<dbReference type="Gene3D" id="1.10.10.10">
    <property type="entry name" value="Winged helix-like DNA-binding domain superfamily/Winged helix DNA-binding domain"/>
    <property type="match status" value="1"/>
</dbReference>
<dbReference type="InterPro" id="IPR000835">
    <property type="entry name" value="HTH_MarR-typ"/>
</dbReference>
<keyword evidence="5" id="KW-0804">Transcription</keyword>
<dbReference type="Proteomes" id="UP000297861">
    <property type="component" value="Unassembled WGS sequence"/>
</dbReference>
<dbReference type="InterPro" id="IPR039422">
    <property type="entry name" value="MarR/SlyA-like"/>
</dbReference>
<evidence type="ECO:0000256" key="5">
    <source>
        <dbReference type="ARBA" id="ARBA00023163"/>
    </source>
</evidence>
<dbReference type="EMBL" id="SOML01000004">
    <property type="protein sequence ID" value="TFD96782.1"/>
    <property type="molecule type" value="Genomic_DNA"/>
</dbReference>
<dbReference type="OrthoDB" id="9806864at2"/>
<dbReference type="Pfam" id="PF22381">
    <property type="entry name" value="Staph_reg_Sar_Rot"/>
    <property type="match status" value="1"/>
</dbReference>
<dbReference type="PANTHER" id="PTHR33164">
    <property type="entry name" value="TRANSCRIPTIONAL REGULATOR, MARR FAMILY"/>
    <property type="match status" value="1"/>
</dbReference>
<evidence type="ECO:0000313" key="8">
    <source>
        <dbReference type="EMBL" id="TFD96782.1"/>
    </source>
</evidence>
<comment type="subcellular location">
    <subcellularLocation>
        <location evidence="1">Cytoplasm</location>
    </subcellularLocation>
</comment>
<feature type="domain" description="HTH marR-type" evidence="7">
    <location>
        <begin position="8"/>
        <end position="138"/>
    </location>
</feature>
<evidence type="ECO:0000256" key="3">
    <source>
        <dbReference type="ARBA" id="ARBA00023015"/>
    </source>
</evidence>
<dbReference type="PRINTS" id="PR00598">
    <property type="entry name" value="HTHMARR"/>
</dbReference>
<evidence type="ECO:0000256" key="4">
    <source>
        <dbReference type="ARBA" id="ARBA00023125"/>
    </source>
</evidence>
<dbReference type="SUPFAM" id="SSF46785">
    <property type="entry name" value="Winged helix' DNA-binding domain"/>
    <property type="match status" value="1"/>
</dbReference>
<sequence>MIDYLRLENQVCFPIYALSRQITALYRPYLDKLGLTYPQYLVMMVLWEHKSKTVKELGEILLLDSGTLTPLLKRMETSGFIERKRSDNDERIVNINITEKGLKLKESAEYIPAKIKEKLQANDEQLQKLKKQLKKMIDSATQCKHDTSEE</sequence>
<evidence type="ECO:0000313" key="9">
    <source>
        <dbReference type="Proteomes" id="UP000297861"/>
    </source>
</evidence>
<evidence type="ECO:0000256" key="1">
    <source>
        <dbReference type="ARBA" id="ARBA00004496"/>
    </source>
</evidence>
<keyword evidence="3" id="KW-0805">Transcription regulation</keyword>
<dbReference type="PROSITE" id="PS50995">
    <property type="entry name" value="HTH_MARR_2"/>
    <property type="match status" value="1"/>
</dbReference>
<dbReference type="GO" id="GO:0005737">
    <property type="term" value="C:cytoplasm"/>
    <property type="evidence" value="ECO:0007669"/>
    <property type="project" value="UniProtKB-SubCell"/>
</dbReference>
<keyword evidence="6" id="KW-0175">Coiled coil</keyword>
<keyword evidence="2" id="KW-0963">Cytoplasm</keyword>
<dbReference type="FunFam" id="1.10.10.10:FF:000163">
    <property type="entry name" value="MarR family transcriptional regulator"/>
    <property type="match status" value="1"/>
</dbReference>
<dbReference type="GO" id="GO:0003700">
    <property type="term" value="F:DNA-binding transcription factor activity"/>
    <property type="evidence" value="ECO:0007669"/>
    <property type="project" value="InterPro"/>
</dbReference>
<dbReference type="GO" id="GO:0006950">
    <property type="term" value="P:response to stress"/>
    <property type="evidence" value="ECO:0007669"/>
    <property type="project" value="TreeGrafter"/>
</dbReference>
<organism evidence="8 9">
    <name type="scientific">Dysgonomonas capnocytophagoides</name>
    <dbReference type="NCBI Taxonomy" id="45254"/>
    <lineage>
        <taxon>Bacteria</taxon>
        <taxon>Pseudomonadati</taxon>
        <taxon>Bacteroidota</taxon>
        <taxon>Bacteroidia</taxon>
        <taxon>Bacteroidales</taxon>
        <taxon>Dysgonomonadaceae</taxon>
        <taxon>Dysgonomonas</taxon>
    </lineage>
</organism>
<proteinExistence type="predicted"/>
<keyword evidence="9" id="KW-1185">Reference proteome</keyword>
<protein>
    <submittedName>
        <fullName evidence="8">MarR family transcriptional regulator</fullName>
    </submittedName>
</protein>
<dbReference type="STRING" id="1121485.GCA_000426485_02131"/>
<evidence type="ECO:0000256" key="6">
    <source>
        <dbReference type="SAM" id="Coils"/>
    </source>
</evidence>
<dbReference type="InterPro" id="IPR055166">
    <property type="entry name" value="Transc_reg_Sar_Rot_HTH"/>
</dbReference>
<evidence type="ECO:0000256" key="2">
    <source>
        <dbReference type="ARBA" id="ARBA00022490"/>
    </source>
</evidence>
<dbReference type="PANTHER" id="PTHR33164:SF5">
    <property type="entry name" value="ORGANIC HYDROPEROXIDE RESISTANCE TRANSCRIPTIONAL REGULATOR"/>
    <property type="match status" value="1"/>
</dbReference>
<comment type="caution">
    <text evidence="8">The sequence shown here is derived from an EMBL/GenBank/DDBJ whole genome shotgun (WGS) entry which is preliminary data.</text>
</comment>